<organism evidence="2">
    <name type="scientific">hydrothermal vent metagenome</name>
    <dbReference type="NCBI Taxonomy" id="652676"/>
    <lineage>
        <taxon>unclassified sequences</taxon>
        <taxon>metagenomes</taxon>
        <taxon>ecological metagenomes</taxon>
    </lineage>
</organism>
<keyword evidence="1" id="KW-0175">Coiled coil</keyword>
<sequence>MKKHFFIFLFIFFLMDFSVFAQEHFIPTDRLLEFSLMSLKESARETALNNEELFSQSELLKEKIQHLHEELNSLDKKKQRLLSQMKQYDGFLAGESEQVLSVENGLKQLQGNVVRVQQQNKILEDHVKLKKQTMKNTQDKITQIVQDIKGFKYKKYDIVDIDDSDVIGKGFILKRSIEETKEELFKIEKQISYFERKHMGPLNTIEKLKQKHEGLKEQQNIFQEALTRAIKEGQKIEGETESVEEQSAQQEKQLVLDIKGLRGRYQQLTKNLVQAEKKLKARKLNLLDGEESAERELQGNISVIKEEKFSLKKKISSLRKTLRQLEEDLQF</sequence>
<reference evidence="2" key="1">
    <citation type="submission" date="2018-06" db="EMBL/GenBank/DDBJ databases">
        <authorList>
            <person name="Zhirakovskaya E."/>
        </authorList>
    </citation>
    <scope>NUCLEOTIDE SEQUENCE</scope>
</reference>
<accession>A0A3B1DLQ9</accession>
<feature type="coiled-coil region" evidence="1">
    <location>
        <begin position="177"/>
        <end position="225"/>
    </location>
</feature>
<protein>
    <submittedName>
        <fullName evidence="2">Uncharacterized protein</fullName>
    </submittedName>
</protein>
<evidence type="ECO:0000313" key="2">
    <source>
        <dbReference type="EMBL" id="VAX37713.1"/>
    </source>
</evidence>
<dbReference type="EMBL" id="UOGJ01000136">
    <property type="protein sequence ID" value="VAX37713.1"/>
    <property type="molecule type" value="Genomic_DNA"/>
</dbReference>
<name>A0A3B1DLQ9_9ZZZZ</name>
<feature type="coiled-coil region" evidence="1">
    <location>
        <begin position="258"/>
        <end position="328"/>
    </location>
</feature>
<proteinExistence type="predicted"/>
<gene>
    <name evidence="2" type="ORF">MNBD_UNCLBAC01-167</name>
</gene>
<evidence type="ECO:0000256" key="1">
    <source>
        <dbReference type="SAM" id="Coils"/>
    </source>
</evidence>
<dbReference type="AlphaFoldDB" id="A0A3B1DLQ9"/>
<feature type="coiled-coil region" evidence="1">
    <location>
        <begin position="50"/>
        <end position="126"/>
    </location>
</feature>